<dbReference type="Pfam" id="PF00059">
    <property type="entry name" value="Lectin_C"/>
    <property type="match status" value="1"/>
</dbReference>
<dbReference type="GO" id="GO:0030246">
    <property type="term" value="F:carbohydrate binding"/>
    <property type="evidence" value="ECO:0007669"/>
    <property type="project" value="UniProtKB-KW"/>
</dbReference>
<keyword evidence="2" id="KW-0430">Lectin</keyword>
<dbReference type="Gene3D" id="3.10.100.10">
    <property type="entry name" value="Mannose-Binding Protein A, subunit A"/>
    <property type="match status" value="1"/>
</dbReference>
<evidence type="ECO:0000256" key="2">
    <source>
        <dbReference type="ARBA" id="ARBA00022734"/>
    </source>
</evidence>
<evidence type="ECO:0000256" key="3">
    <source>
        <dbReference type="ARBA" id="ARBA00023157"/>
    </source>
</evidence>
<dbReference type="InterPro" id="IPR016187">
    <property type="entry name" value="CTDL_fold"/>
</dbReference>
<protein>
    <submittedName>
        <fullName evidence="5">CLC2B protein</fullName>
    </submittedName>
</protein>
<name>A0A7L0ANZ9_9AVES</name>
<dbReference type="InterPro" id="IPR016186">
    <property type="entry name" value="C-type_lectin-like/link_sf"/>
</dbReference>
<dbReference type="PROSITE" id="PS00615">
    <property type="entry name" value="C_TYPE_LECTIN_1"/>
    <property type="match status" value="1"/>
</dbReference>
<dbReference type="PANTHER" id="PTHR45710:SF35">
    <property type="entry name" value="C-TYPE LECTIN DOMAIN FAMILY 2 MEMBER D"/>
    <property type="match status" value="1"/>
</dbReference>
<dbReference type="SMART" id="SM00034">
    <property type="entry name" value="CLECT"/>
    <property type="match status" value="1"/>
</dbReference>
<evidence type="ECO:0000313" key="6">
    <source>
        <dbReference type="Proteomes" id="UP000537039"/>
    </source>
</evidence>
<dbReference type="GO" id="GO:0005886">
    <property type="term" value="C:plasma membrane"/>
    <property type="evidence" value="ECO:0007669"/>
    <property type="project" value="UniProtKB-SubCell"/>
</dbReference>
<dbReference type="PANTHER" id="PTHR45710">
    <property type="entry name" value="C-TYPE LECTIN DOMAIN-CONTAINING PROTEIN 180"/>
    <property type="match status" value="1"/>
</dbReference>
<sequence>CPDDWVGYRNVCYYLSREEGSWEWSRKQCSLRGSSLAVFKRHWEKEFLLSLKGNIDYWLGLRRQGERLQWVDGSSFNDTMQVRGQEPCLFLNDRDLRSSSCSQNRPYLCSKPQALM</sequence>
<comment type="caution">
    <text evidence="5">The sequence shown here is derived from an EMBL/GenBank/DDBJ whole genome shotgun (WGS) entry which is preliminary data.</text>
</comment>
<evidence type="ECO:0000313" key="5">
    <source>
        <dbReference type="EMBL" id="NXJ36657.1"/>
    </source>
</evidence>
<accession>A0A7L0ANZ9</accession>
<dbReference type="PROSITE" id="PS50041">
    <property type="entry name" value="C_TYPE_LECTIN_2"/>
    <property type="match status" value="1"/>
</dbReference>
<dbReference type="InterPro" id="IPR018378">
    <property type="entry name" value="C-type_lectin_CS"/>
</dbReference>
<dbReference type="InterPro" id="IPR033992">
    <property type="entry name" value="NKR-like_CTLD"/>
</dbReference>
<dbReference type="AlphaFoldDB" id="A0A7L0ANZ9"/>
<organism evidence="5 6">
    <name type="scientific">Ciconia maguari</name>
    <dbReference type="NCBI Taxonomy" id="52777"/>
    <lineage>
        <taxon>Eukaryota</taxon>
        <taxon>Metazoa</taxon>
        <taxon>Chordata</taxon>
        <taxon>Craniata</taxon>
        <taxon>Vertebrata</taxon>
        <taxon>Euteleostomi</taxon>
        <taxon>Archelosauria</taxon>
        <taxon>Archosauria</taxon>
        <taxon>Dinosauria</taxon>
        <taxon>Saurischia</taxon>
        <taxon>Theropoda</taxon>
        <taxon>Coelurosauria</taxon>
        <taxon>Aves</taxon>
        <taxon>Neognathae</taxon>
        <taxon>Neoaves</taxon>
        <taxon>Aequornithes</taxon>
        <taxon>Ciconiiformes</taxon>
        <taxon>Ciconiidae</taxon>
        <taxon>Ciconia</taxon>
    </lineage>
</organism>
<dbReference type="InterPro" id="IPR001304">
    <property type="entry name" value="C-type_lectin-like"/>
</dbReference>
<evidence type="ECO:0000256" key="1">
    <source>
        <dbReference type="ARBA" id="ARBA00004401"/>
    </source>
</evidence>
<dbReference type="Proteomes" id="UP000537039">
    <property type="component" value="Unassembled WGS sequence"/>
</dbReference>
<feature type="non-terminal residue" evidence="5">
    <location>
        <position position="1"/>
    </location>
</feature>
<keyword evidence="6" id="KW-1185">Reference proteome</keyword>
<dbReference type="EMBL" id="VXAE01007982">
    <property type="protein sequence ID" value="NXJ36657.1"/>
    <property type="molecule type" value="Genomic_DNA"/>
</dbReference>
<reference evidence="5 6" key="1">
    <citation type="submission" date="2019-09" db="EMBL/GenBank/DDBJ databases">
        <title>Bird 10,000 Genomes (B10K) Project - Family phase.</title>
        <authorList>
            <person name="Zhang G."/>
        </authorList>
    </citation>
    <scope>NUCLEOTIDE SEQUENCE [LARGE SCALE GENOMIC DNA]</scope>
    <source>
        <strain evidence="5">B10K-DU-001-47</strain>
        <tissue evidence="5">Muscle</tissue>
    </source>
</reference>
<dbReference type="SUPFAM" id="SSF56436">
    <property type="entry name" value="C-type lectin-like"/>
    <property type="match status" value="1"/>
</dbReference>
<feature type="domain" description="C-type lectin" evidence="4">
    <location>
        <begin position="8"/>
        <end position="110"/>
    </location>
</feature>
<keyword evidence="3" id="KW-1015">Disulfide bond</keyword>
<gene>
    <name evidence="5" type="primary">Clec2b</name>
    <name evidence="5" type="ORF">CICMAG_R07080</name>
</gene>
<dbReference type="InterPro" id="IPR050828">
    <property type="entry name" value="C-type_lectin/matrix_domain"/>
</dbReference>
<dbReference type="CDD" id="cd03593">
    <property type="entry name" value="CLECT_NK_receptors_like"/>
    <property type="match status" value="1"/>
</dbReference>
<evidence type="ECO:0000259" key="4">
    <source>
        <dbReference type="PROSITE" id="PS50041"/>
    </source>
</evidence>
<proteinExistence type="predicted"/>
<feature type="non-terminal residue" evidence="5">
    <location>
        <position position="116"/>
    </location>
</feature>
<comment type="subcellular location">
    <subcellularLocation>
        <location evidence="1">Cell membrane</location>
        <topology evidence="1">Single-pass type II membrane protein</topology>
    </subcellularLocation>
</comment>